<dbReference type="SUPFAM" id="SSF111369">
    <property type="entry name" value="HlyD-like secretion proteins"/>
    <property type="match status" value="1"/>
</dbReference>
<accession>A0A3S4VAX5</accession>
<keyword evidence="1" id="KW-0812">Transmembrane</keyword>
<keyword evidence="1" id="KW-1133">Transmembrane helix</keyword>
<keyword evidence="3" id="KW-1185">Reference proteome</keyword>
<organism evidence="2 3">
    <name type="scientific">Trueperella bialowiezensis</name>
    <dbReference type="NCBI Taxonomy" id="312285"/>
    <lineage>
        <taxon>Bacteria</taxon>
        <taxon>Bacillati</taxon>
        <taxon>Actinomycetota</taxon>
        <taxon>Actinomycetes</taxon>
        <taxon>Actinomycetales</taxon>
        <taxon>Actinomycetaceae</taxon>
        <taxon>Trueperella</taxon>
    </lineage>
</organism>
<keyword evidence="1" id="KW-0472">Membrane</keyword>
<dbReference type="PANTHER" id="PTHR30469">
    <property type="entry name" value="MULTIDRUG RESISTANCE PROTEIN MDTA"/>
    <property type="match status" value="1"/>
</dbReference>
<evidence type="ECO:0000313" key="2">
    <source>
        <dbReference type="EMBL" id="VEI13504.1"/>
    </source>
</evidence>
<proteinExistence type="predicted"/>
<protein>
    <submittedName>
        <fullName evidence="2">Efflux transporter, RND family, MFP subunit</fullName>
    </submittedName>
</protein>
<dbReference type="EMBL" id="LR134476">
    <property type="protein sequence ID" value="VEI13504.1"/>
    <property type="molecule type" value="Genomic_DNA"/>
</dbReference>
<name>A0A3S4VAX5_9ACTO</name>
<dbReference type="RefSeq" id="WP_126416610.1">
    <property type="nucleotide sequence ID" value="NZ_LR134476.1"/>
</dbReference>
<dbReference type="GO" id="GO:1990281">
    <property type="term" value="C:efflux pump complex"/>
    <property type="evidence" value="ECO:0007669"/>
    <property type="project" value="TreeGrafter"/>
</dbReference>
<evidence type="ECO:0000256" key="1">
    <source>
        <dbReference type="SAM" id="Phobius"/>
    </source>
</evidence>
<dbReference type="Gene3D" id="2.40.420.20">
    <property type="match status" value="1"/>
</dbReference>
<reference evidence="2 3" key="1">
    <citation type="submission" date="2018-12" db="EMBL/GenBank/DDBJ databases">
        <authorList>
            <consortium name="Pathogen Informatics"/>
        </authorList>
    </citation>
    <scope>NUCLEOTIDE SEQUENCE [LARGE SCALE GENOMIC DNA]</scope>
    <source>
        <strain evidence="2 3">NCTC13354</strain>
    </source>
</reference>
<dbReference type="GO" id="GO:0015562">
    <property type="term" value="F:efflux transmembrane transporter activity"/>
    <property type="evidence" value="ECO:0007669"/>
    <property type="project" value="TreeGrafter"/>
</dbReference>
<gene>
    <name evidence="2" type="ORF">NCTC13354_01219</name>
</gene>
<dbReference type="AlphaFoldDB" id="A0A3S4VAX5"/>
<dbReference type="OrthoDB" id="4401807at2"/>
<evidence type="ECO:0000313" key="3">
    <source>
        <dbReference type="Proteomes" id="UP000269542"/>
    </source>
</evidence>
<dbReference type="Proteomes" id="UP000269542">
    <property type="component" value="Chromosome"/>
</dbReference>
<dbReference type="KEGG" id="tbw:NCTC13354_01219"/>
<sequence length="336" mass="36129">MAHPRQSRFSQFMAVARLIVLAVIAIALVKFAFFPGEDEENNSLDPEFAIPQMTILPETTTITNTLELTGTIQPNPATDVPATSSGEVSTIFVDDGVWVDAGAPLLELRKEMPGDDVETQDEEGNVTITPGQSWYQYTQIKAPVAGRVKMNVLRGQTFNIGDPVAKLSPDTFSAHAQLTPELLYRLATVPDTATITIKDGPAPFECTGLKLDTGIDSQPKTAEETTEAGVRLTCTIPGEQRVFAGLAISMTVTGGEAADVLALPVSAVEGRYGTGYVYLPTDDPEAPEKHEVVLGLTDGAMIEIKEGLGPDQEVLEFTPINRDEMQCDPWTGEGCM</sequence>
<feature type="transmembrane region" description="Helical" evidence="1">
    <location>
        <begin position="12"/>
        <end position="34"/>
    </location>
</feature>
<dbReference type="Gene3D" id="2.40.50.100">
    <property type="match status" value="1"/>
</dbReference>